<evidence type="ECO:0000313" key="1">
    <source>
        <dbReference type="EMBL" id="KAL2054454.1"/>
    </source>
</evidence>
<proteinExistence type="predicted"/>
<keyword evidence="2" id="KW-1185">Reference proteome</keyword>
<name>A0ABR4BCC7_9LECA</name>
<comment type="caution">
    <text evidence="1">The sequence shown here is derived from an EMBL/GenBank/DDBJ whole genome shotgun (WGS) entry which is preliminary data.</text>
</comment>
<sequence>MSFGAARLGKNGVELFQPLPLIQEIVSCPRISSFPMKMVIRDCNTEGFEDQTEEEYELVSPQDKIGIRKLLWQPPYLEQGERDDWYNGILTGRLEPAIALLISLLPNLHSIELFDHDAGTSYNGH</sequence>
<protein>
    <submittedName>
        <fullName evidence="1">Uncharacterized protein</fullName>
    </submittedName>
</protein>
<dbReference type="Proteomes" id="UP001590951">
    <property type="component" value="Unassembled WGS sequence"/>
</dbReference>
<evidence type="ECO:0000313" key="2">
    <source>
        <dbReference type="Proteomes" id="UP001590951"/>
    </source>
</evidence>
<gene>
    <name evidence="1" type="ORF">ABVK25_005202</name>
</gene>
<accession>A0ABR4BCC7</accession>
<dbReference type="EMBL" id="JBHFEH010000015">
    <property type="protein sequence ID" value="KAL2054454.1"/>
    <property type="molecule type" value="Genomic_DNA"/>
</dbReference>
<organism evidence="1 2">
    <name type="scientific">Lepraria finkii</name>
    <dbReference type="NCBI Taxonomy" id="1340010"/>
    <lineage>
        <taxon>Eukaryota</taxon>
        <taxon>Fungi</taxon>
        <taxon>Dikarya</taxon>
        <taxon>Ascomycota</taxon>
        <taxon>Pezizomycotina</taxon>
        <taxon>Lecanoromycetes</taxon>
        <taxon>OSLEUM clade</taxon>
        <taxon>Lecanoromycetidae</taxon>
        <taxon>Lecanorales</taxon>
        <taxon>Lecanorineae</taxon>
        <taxon>Stereocaulaceae</taxon>
        <taxon>Lepraria</taxon>
    </lineage>
</organism>
<reference evidence="1 2" key="1">
    <citation type="submission" date="2024-09" db="EMBL/GenBank/DDBJ databases">
        <title>Rethinking Asexuality: The Enigmatic Case of Functional Sexual Genes in Lepraria (Stereocaulaceae).</title>
        <authorList>
            <person name="Doellman M."/>
            <person name="Sun Y."/>
            <person name="Barcenas-Pena A."/>
            <person name="Lumbsch H.T."/>
            <person name="Grewe F."/>
        </authorList>
    </citation>
    <scope>NUCLEOTIDE SEQUENCE [LARGE SCALE GENOMIC DNA]</scope>
    <source>
        <strain evidence="1 2">Grewe 0041</strain>
    </source>
</reference>